<keyword evidence="5 15" id="KW-0378">Hydrolase</keyword>
<evidence type="ECO:0000256" key="8">
    <source>
        <dbReference type="ARBA" id="ARBA00022840"/>
    </source>
</evidence>
<keyword evidence="10 15" id="KW-0238">DNA-binding</keyword>
<feature type="binding site" evidence="16">
    <location>
        <begin position="27"/>
        <end position="34"/>
    </location>
    <ligand>
        <name>ATP</name>
        <dbReference type="ChEBI" id="CHEBI:30616"/>
    </ligand>
</feature>
<gene>
    <name evidence="15" type="primary">recB</name>
    <name evidence="19" type="ORF">SAMN02745781_00935</name>
</gene>
<proteinExistence type="inferred from homology"/>
<dbReference type="InterPro" id="IPR004586">
    <property type="entry name" value="RecB"/>
</dbReference>
<evidence type="ECO:0000259" key="18">
    <source>
        <dbReference type="PROSITE" id="PS51217"/>
    </source>
</evidence>
<dbReference type="SUPFAM" id="SSF52540">
    <property type="entry name" value="P-loop containing nucleoside triphosphate hydrolases"/>
    <property type="match status" value="1"/>
</dbReference>
<comment type="domain">
    <text evidence="15">The C-terminal domain has nuclease activity and interacts with RecD. It interacts with RecA, facilitating its loading onto ssDNA.</text>
</comment>
<evidence type="ECO:0000256" key="5">
    <source>
        <dbReference type="ARBA" id="ARBA00022801"/>
    </source>
</evidence>
<dbReference type="NCBIfam" id="TIGR00609">
    <property type="entry name" value="recB"/>
    <property type="match status" value="1"/>
</dbReference>
<name>A0A1M4WXE2_VIBGA</name>
<dbReference type="GO" id="GO:0003677">
    <property type="term" value="F:DNA binding"/>
    <property type="evidence" value="ECO:0007669"/>
    <property type="project" value="UniProtKB-UniRule"/>
</dbReference>
<feature type="active site" description="For nuclease activity" evidence="15">
    <location>
        <position position="1099"/>
    </location>
</feature>
<dbReference type="EC" id="3.1.11.5" evidence="15"/>
<dbReference type="InterPro" id="IPR038726">
    <property type="entry name" value="PDDEXK_AddAB-type"/>
</dbReference>
<keyword evidence="4 15" id="KW-0227">DNA damage</keyword>
<evidence type="ECO:0000256" key="14">
    <source>
        <dbReference type="ARBA" id="ARBA00048988"/>
    </source>
</evidence>
<dbReference type="Pfam" id="PF13361">
    <property type="entry name" value="UvrD_C"/>
    <property type="match status" value="1"/>
</dbReference>
<dbReference type="CDD" id="cd22352">
    <property type="entry name" value="RecB_C-like"/>
    <property type="match status" value="1"/>
</dbReference>
<dbReference type="PROSITE" id="PS51217">
    <property type="entry name" value="UVRD_HELICASE_CTER"/>
    <property type="match status" value="1"/>
</dbReference>
<dbReference type="GO" id="GO:0000724">
    <property type="term" value="P:double-strand break repair via homologous recombination"/>
    <property type="evidence" value="ECO:0007669"/>
    <property type="project" value="UniProtKB-UniRule"/>
</dbReference>
<feature type="binding site" evidence="15">
    <location>
        <position position="1086"/>
    </location>
    <ligand>
        <name>Mg(2+)</name>
        <dbReference type="ChEBI" id="CHEBI:18420"/>
    </ligand>
</feature>
<dbReference type="InterPro" id="IPR014017">
    <property type="entry name" value="DNA_helicase_UvrD-like_C"/>
</dbReference>
<evidence type="ECO:0000256" key="10">
    <source>
        <dbReference type="ARBA" id="ARBA00023125"/>
    </source>
</evidence>
<dbReference type="AlphaFoldDB" id="A0A1M4WXE2"/>
<keyword evidence="2 15" id="KW-0479">Metal-binding</keyword>
<dbReference type="Pfam" id="PF12705">
    <property type="entry name" value="PDDEXK_1"/>
    <property type="match status" value="1"/>
</dbReference>
<evidence type="ECO:0000256" key="2">
    <source>
        <dbReference type="ARBA" id="ARBA00022723"/>
    </source>
</evidence>
<dbReference type="GO" id="GO:0008854">
    <property type="term" value="F:exodeoxyribonuclease V activity"/>
    <property type="evidence" value="ECO:0007669"/>
    <property type="project" value="UniProtKB-EC"/>
</dbReference>
<dbReference type="PANTHER" id="PTHR11070:SF23">
    <property type="entry name" value="RECBCD ENZYME SUBUNIT RECB"/>
    <property type="match status" value="1"/>
</dbReference>
<sequence length="1209" mass="136662">MSHTASDGMIPLEPMRFPLHGMRLIEASAGTGKTFTIAGLYLRLLLGHGDAQVRHAAPLRVDQILVVTFTEAATAELKGRIRARIHEARLAFARHHSDDPLLQSFLDEIPDHAEAASILLQAEREMDTMAVYTIHGFCQRMLVQNAFESGSRFHHDFITDESRLKAQVVADYWRRQFYPLSVELAAEVRHLWPTPSDLLAQIGAYLSGQAPALSVSAMDASLEQLHQDNLQRIVEMKAQWRQYQSDIDACIAESDVNKRVYTKKFRPQWIGQVSQWAEAETYSYWVPEQLSRFSQQVLYEKTPTGTPPEHPLFEAIDTFLATPVSIEAPLKAHAIDSCRHLLAKAKSEQQWLSFDDLLSQLSSALDLDSTGQLAQRIRTLYPVAMIDEFQDTDPLQYHIFSHIYAPHPACGLLMIGDPKQAIYAFRGADIFTYIKARRQVSSHFTLATNWRSGQSMIDAVNRLFASSDSPFLHDSDIPFIQVAGPPEAQQRQWQLYQQVQPAMTYWWPDDLESDSVMTKGEYEQVMANATAAQIQTVLQAAHDEAGILCSKNGPKTIQAGNMAVLVRTGREGRLIKEALARQDIASVYLSNRESVFASDIAVDIQRLLQAVLTPEQERPLRAALASPLFGLAIQDLDALNSNESLWERVVQEFRQYRTIWSERGILPMLRSVLYQRHLAERWLALKGGERLLTDYLHIGELLQQAGAEIESDHGLLRWLTQSMIDVTQGGHPETSIQRLESEKNLVQIVTIHKSKGLEYDLVFLPFVMSFREAKEARYYDEQQDRIVLDITRQEAALAKAEQERLAEDLRLLYVALTRSIYGCYVGIAPLKGRSGKGASSAHLSAIGYLLQQGEPGDAELLQQGIASQCDSEGHTVIDMPPQLPESPLPRVDAPQHTLTAQQKQQPIERAWRMTSYSNLVKQSGHHAFLDATQEVPGFDLDSAGEADESLFDPQEQTIFTFPKGATSGTFLHSLFEQIEFTEAPDSPANTEVIQTLMTSAAIDESWLPVLQQMLMHVLQTPLDGKKLRLGQIPARQRLVEMEFLLPIDKLRSPLLNRILKRYDALSAQAGELNFAQVEGMLKGFIDLVFEYQGRYYVLDWKSNHLGNQLEDYSASHLDAAMVEHRYDFQYQIYTLALHRFLASRMVDYTYEQHFGGVFYLFLRGMDGQTPSGVFAHRPQFELINALDRFFAGEDDNMRATQEGQMELDL</sequence>
<evidence type="ECO:0000256" key="9">
    <source>
        <dbReference type="ARBA" id="ARBA00022842"/>
    </source>
</evidence>
<dbReference type="HAMAP" id="MF_01485">
    <property type="entry name" value="RecB"/>
    <property type="match status" value="1"/>
</dbReference>
<comment type="catalytic activity">
    <reaction evidence="14 15">
        <text>ATP + H2O = ADP + phosphate + H(+)</text>
        <dbReference type="Rhea" id="RHEA:13065"/>
        <dbReference type="ChEBI" id="CHEBI:15377"/>
        <dbReference type="ChEBI" id="CHEBI:15378"/>
        <dbReference type="ChEBI" id="CHEBI:30616"/>
        <dbReference type="ChEBI" id="CHEBI:43474"/>
        <dbReference type="ChEBI" id="CHEBI:456216"/>
        <dbReference type="EC" id="5.6.2.4"/>
    </reaction>
</comment>
<dbReference type="GO" id="GO:0043138">
    <property type="term" value="F:3'-5' DNA helicase activity"/>
    <property type="evidence" value="ECO:0007669"/>
    <property type="project" value="UniProtKB-UniRule"/>
</dbReference>
<comment type="subunit">
    <text evidence="15">Heterotrimer of RecB, RecC and RecD. All subunits contribute to DNA-binding. Interacts with RecA.</text>
</comment>
<comment type="catalytic activity">
    <reaction evidence="15">
        <text>Exonucleolytic cleavage (in the presence of ATP) in either 5'- to 3'- or 3'- to 5'-direction to yield 5'-phosphooligonucleotides.</text>
        <dbReference type="EC" id="3.1.11.5"/>
    </reaction>
</comment>
<dbReference type="Gene3D" id="3.40.50.300">
    <property type="entry name" value="P-loop containing nucleotide triphosphate hydrolases"/>
    <property type="match status" value="2"/>
</dbReference>
<comment type="similarity">
    <text evidence="15">Belongs to the helicase family. UvrD subfamily.</text>
</comment>
<evidence type="ECO:0000256" key="13">
    <source>
        <dbReference type="ARBA" id="ARBA00034617"/>
    </source>
</evidence>
<dbReference type="Gene3D" id="1.10.3170.10">
    <property type="entry name" value="Recbcd, chain B, domain 2"/>
    <property type="match status" value="1"/>
</dbReference>
<keyword evidence="7 15" id="KW-0269">Exonuclease</keyword>
<keyword evidence="9 15" id="KW-0460">Magnesium</keyword>
<evidence type="ECO:0000313" key="19">
    <source>
        <dbReference type="EMBL" id="SHE85723.1"/>
    </source>
</evidence>
<dbReference type="EMBL" id="FQUH01000003">
    <property type="protein sequence ID" value="SHE85723.1"/>
    <property type="molecule type" value="Genomic_DNA"/>
</dbReference>
<reference evidence="20" key="1">
    <citation type="submission" date="2016-11" db="EMBL/GenBank/DDBJ databases">
        <authorList>
            <person name="Varghese N."/>
            <person name="Submissions S."/>
        </authorList>
    </citation>
    <scope>NUCLEOTIDE SEQUENCE [LARGE SCALE GENOMIC DNA]</scope>
    <source>
        <strain evidence="20">DSM 21264</strain>
    </source>
</reference>
<dbReference type="InterPro" id="IPR014016">
    <property type="entry name" value="UvrD-like_ATP-bd"/>
</dbReference>
<dbReference type="GO" id="GO:0005524">
    <property type="term" value="F:ATP binding"/>
    <property type="evidence" value="ECO:0007669"/>
    <property type="project" value="UniProtKB-UniRule"/>
</dbReference>
<dbReference type="InterPro" id="IPR011335">
    <property type="entry name" value="Restrct_endonuc-II-like"/>
</dbReference>
<evidence type="ECO:0000256" key="15">
    <source>
        <dbReference type="HAMAP-Rule" id="MF_01485"/>
    </source>
</evidence>
<comment type="cofactor">
    <cofactor evidence="15">
        <name>Mg(2+)</name>
        <dbReference type="ChEBI" id="CHEBI:18420"/>
    </cofactor>
    <text evidence="15">Binds 1 Mg(2+) ion per subunit.</text>
</comment>
<evidence type="ECO:0000256" key="7">
    <source>
        <dbReference type="ARBA" id="ARBA00022839"/>
    </source>
</evidence>
<evidence type="ECO:0000256" key="1">
    <source>
        <dbReference type="ARBA" id="ARBA00022722"/>
    </source>
</evidence>
<feature type="binding site" evidence="15">
    <location>
        <position position="1099"/>
    </location>
    <ligand>
        <name>Mg(2+)</name>
        <dbReference type="ChEBI" id="CHEBI:18420"/>
    </ligand>
</feature>
<dbReference type="RefSeq" id="WP_072956140.1">
    <property type="nucleotide sequence ID" value="NZ_FQUH01000003.1"/>
</dbReference>
<dbReference type="InterPro" id="IPR011604">
    <property type="entry name" value="PDDEXK-like_dom_sf"/>
</dbReference>
<dbReference type="Pfam" id="PF00580">
    <property type="entry name" value="UvrD-helicase"/>
    <property type="match status" value="1"/>
</dbReference>
<dbReference type="PANTHER" id="PTHR11070">
    <property type="entry name" value="UVRD / RECB / PCRA DNA HELICASE FAMILY MEMBER"/>
    <property type="match status" value="1"/>
</dbReference>
<evidence type="ECO:0000256" key="4">
    <source>
        <dbReference type="ARBA" id="ARBA00022763"/>
    </source>
</evidence>
<protein>
    <recommendedName>
        <fullName evidence="15">RecBCD enzyme subunit RecB</fullName>
        <ecNumber evidence="15">3.1.11.5</ecNumber>
        <ecNumber evidence="15">5.6.2.4</ecNumber>
    </recommendedName>
    <alternativeName>
        <fullName evidence="15">DNA 3'-5' helicase subunit RecB</fullName>
    </alternativeName>
    <alternativeName>
        <fullName evidence="15">Exonuclease V subunit RecB</fullName>
        <shortName evidence="15">ExoV subunit RecB</shortName>
    </alternativeName>
    <alternativeName>
        <fullName evidence="15">Helicase/nuclease RecBCD subunit RecB</fullName>
    </alternativeName>
</protein>
<feature type="region of interest" description="Nuclease activity, interacts with RecD and RecA" evidence="15">
    <location>
        <begin position="910"/>
        <end position="1209"/>
    </location>
</feature>
<dbReference type="SUPFAM" id="SSF52980">
    <property type="entry name" value="Restriction endonuclease-like"/>
    <property type="match status" value="1"/>
</dbReference>
<comment type="miscellaneous">
    <text evidence="15">In the RecBCD complex, RecB has a slow 3'-5' helicase, an exonuclease activity and loads RecA onto ssDNA, RecD has a fast 5'-3' helicase activity, while RecC stimulates the ATPase and processivity of the RecB helicase and contributes to recognition of the Chi site.</text>
</comment>
<dbReference type="InterPro" id="IPR000212">
    <property type="entry name" value="DNA_helicase_UvrD/REP"/>
</dbReference>
<organism evidence="19 20">
    <name type="scientific">Vibrio gazogenes DSM 21264 = NBRC 103151</name>
    <dbReference type="NCBI Taxonomy" id="1123492"/>
    <lineage>
        <taxon>Bacteria</taxon>
        <taxon>Pseudomonadati</taxon>
        <taxon>Pseudomonadota</taxon>
        <taxon>Gammaproteobacteria</taxon>
        <taxon>Vibrionales</taxon>
        <taxon>Vibrionaceae</taxon>
        <taxon>Vibrio</taxon>
    </lineage>
</organism>
<keyword evidence="11 15" id="KW-0234">DNA repair</keyword>
<evidence type="ECO:0000256" key="11">
    <source>
        <dbReference type="ARBA" id="ARBA00023204"/>
    </source>
</evidence>
<feature type="domain" description="UvrD-like helicase ATP-binding" evidence="17">
    <location>
        <begin position="6"/>
        <end position="453"/>
    </location>
</feature>
<evidence type="ECO:0000256" key="6">
    <source>
        <dbReference type="ARBA" id="ARBA00022806"/>
    </source>
</evidence>
<dbReference type="EC" id="5.6.2.4" evidence="15"/>
<keyword evidence="12 15" id="KW-0413">Isomerase</keyword>
<accession>A0A1M4WXE2</accession>
<evidence type="ECO:0000256" key="16">
    <source>
        <dbReference type="PROSITE-ProRule" id="PRU00560"/>
    </source>
</evidence>
<feature type="region of interest" description="DNA-binding and helicase activity, interacts with RecC" evidence="15">
    <location>
        <begin position="1"/>
        <end position="893"/>
    </location>
</feature>
<comment type="domain">
    <text evidence="15">The N-terminal DNA-binding domain is a ssDNA-dependent ATPase and has ATP-dependent 3'-5' helicase function. This domain interacts with RecC.</text>
</comment>
<dbReference type="GO" id="GO:0016887">
    <property type="term" value="F:ATP hydrolysis activity"/>
    <property type="evidence" value="ECO:0007669"/>
    <property type="project" value="RHEA"/>
</dbReference>
<dbReference type="Gene3D" id="3.90.320.10">
    <property type="match status" value="1"/>
</dbReference>
<evidence type="ECO:0000313" key="20">
    <source>
        <dbReference type="Proteomes" id="UP000184159"/>
    </source>
</evidence>
<comment type="catalytic activity">
    <reaction evidence="13 15">
        <text>Couples ATP hydrolysis with the unwinding of duplex DNA by translocating in the 3'-5' direction.</text>
        <dbReference type="EC" id="5.6.2.4"/>
    </reaction>
</comment>
<dbReference type="InterPro" id="IPR027417">
    <property type="entry name" value="P-loop_NTPase"/>
</dbReference>
<dbReference type="Gene3D" id="1.10.486.10">
    <property type="entry name" value="PCRA, domain 4"/>
    <property type="match status" value="1"/>
</dbReference>
<evidence type="ECO:0000256" key="3">
    <source>
        <dbReference type="ARBA" id="ARBA00022741"/>
    </source>
</evidence>
<dbReference type="GO" id="GO:0000287">
    <property type="term" value="F:magnesium ion binding"/>
    <property type="evidence" value="ECO:0007669"/>
    <property type="project" value="UniProtKB-UniRule"/>
</dbReference>
<keyword evidence="8 15" id="KW-0067">ATP-binding</keyword>
<dbReference type="GO" id="GO:0005829">
    <property type="term" value="C:cytosol"/>
    <property type="evidence" value="ECO:0007669"/>
    <property type="project" value="TreeGrafter"/>
</dbReference>
<feature type="binding site" evidence="15">
    <location>
        <position position="972"/>
    </location>
    <ligand>
        <name>Mg(2+)</name>
        <dbReference type="ChEBI" id="CHEBI:18420"/>
    </ligand>
</feature>
<feature type="domain" description="UvrD-like helicase C-terminal" evidence="18">
    <location>
        <begin position="484"/>
        <end position="756"/>
    </location>
</feature>
<keyword evidence="6 15" id="KW-0347">Helicase</keyword>
<dbReference type="PROSITE" id="PS51198">
    <property type="entry name" value="UVRD_HELICASE_ATP_BIND"/>
    <property type="match status" value="1"/>
</dbReference>
<keyword evidence="20" id="KW-1185">Reference proteome</keyword>
<dbReference type="GO" id="GO:0009338">
    <property type="term" value="C:exodeoxyribonuclease V complex"/>
    <property type="evidence" value="ECO:0007669"/>
    <property type="project" value="TreeGrafter"/>
</dbReference>
<evidence type="ECO:0000259" key="17">
    <source>
        <dbReference type="PROSITE" id="PS51198"/>
    </source>
</evidence>
<dbReference type="Proteomes" id="UP000184159">
    <property type="component" value="Unassembled WGS sequence"/>
</dbReference>
<keyword evidence="1 15" id="KW-0540">Nuclease</keyword>
<comment type="function">
    <text evidence="15">A helicase/nuclease that prepares dsDNA breaks (DSB) for recombinational DNA repair. Binds to DSBs and unwinds DNA via a highly rapid and processive ATP-dependent bidirectional helicase activity. Unwinds dsDNA until it encounters a Chi (crossover hotspot instigator) sequence from the 3' direction. Cuts ssDNA a few nucleotides 3' to the Chi site. The properties and activities of the enzyme are changed at Chi. The Chi-altered holoenzyme produces a long 3'-ssDNA overhang and facilitates RecA-binding to the ssDNA for homologous DNA recombination and repair. Holoenzyme degrades any linearized DNA that is unable to undergo homologous recombination. In the holoenzyme this subunit contributes ATPase, 3'-5' helicase, exonuclease activity and loads RecA onto ssDNA.</text>
</comment>
<keyword evidence="3 15" id="KW-0547">Nucleotide-binding</keyword>
<evidence type="ECO:0000256" key="12">
    <source>
        <dbReference type="ARBA" id="ARBA00023235"/>
    </source>
</evidence>